<comment type="similarity">
    <text evidence="19">In the C-terminal section; belongs to the GTP cyclohydrolase II family.</text>
</comment>
<dbReference type="NCBIfam" id="NF006803">
    <property type="entry name" value="PRK09311.1"/>
    <property type="match status" value="1"/>
</dbReference>
<evidence type="ECO:0000256" key="12">
    <source>
        <dbReference type="ARBA" id="ARBA00022842"/>
    </source>
</evidence>
<dbReference type="NCBIfam" id="NF001591">
    <property type="entry name" value="PRK00393.1"/>
    <property type="match status" value="1"/>
</dbReference>
<keyword evidence="11 19" id="KW-0862">Zinc</keyword>
<dbReference type="InterPro" id="IPR032677">
    <property type="entry name" value="GTP_cyclohydro_II"/>
</dbReference>
<feature type="binding site" evidence="19">
    <location>
        <position position="165"/>
    </location>
    <ligand>
        <name>D-ribulose 5-phosphate</name>
        <dbReference type="ChEBI" id="CHEBI:58121"/>
    </ligand>
</feature>
<dbReference type="GO" id="GO:0009231">
    <property type="term" value="P:riboflavin biosynthetic process"/>
    <property type="evidence" value="ECO:0007669"/>
    <property type="project" value="UniProtKB-UniRule"/>
</dbReference>
<evidence type="ECO:0000256" key="2">
    <source>
        <dbReference type="ARBA" id="ARBA00001936"/>
    </source>
</evidence>
<evidence type="ECO:0000256" key="17">
    <source>
        <dbReference type="ARBA" id="ARBA00043932"/>
    </source>
</evidence>
<evidence type="ECO:0000256" key="7">
    <source>
        <dbReference type="ARBA" id="ARBA00022619"/>
    </source>
</evidence>
<keyword evidence="15 19" id="KW-0456">Lyase</keyword>
<feature type="binding site" evidence="19">
    <location>
        <position position="33"/>
    </location>
    <ligand>
        <name>D-ribulose 5-phosphate</name>
        <dbReference type="ChEBI" id="CHEBI:58121"/>
    </ligand>
</feature>
<keyword evidence="12 19" id="KW-0460">Magnesium</keyword>
<feature type="binding site" evidence="19">
    <location>
        <begin position="28"/>
        <end position="29"/>
    </location>
    <ligand>
        <name>D-ribulose 5-phosphate</name>
        <dbReference type="ChEBI" id="CHEBI:58121"/>
    </ligand>
</feature>
<feature type="active site" description="Proton acceptor; for GTP cyclohydrolase activity" evidence="19">
    <location>
        <position position="330"/>
    </location>
</feature>
<dbReference type="AlphaFoldDB" id="A0A660SMM4"/>
<dbReference type="GO" id="GO:0030145">
    <property type="term" value="F:manganese ion binding"/>
    <property type="evidence" value="ECO:0007669"/>
    <property type="project" value="UniProtKB-UniRule"/>
</dbReference>
<sequence>MYKLDRVEQGIEAIKKGEIIIIVDDENRENEGDFAMASELVTPEKINFMVKEGRGLVCLSMTEERLRQLDLKLMVANNTSRLGTAFTVSIDAIEGTTTGISAFDRAKTIKVAIDDRTIPSDLAQPGHIFPLRAQKGGVLKRAGHTEAIVDIAKLARLKPSGVICEIMDDDGSMARLPKLKRIAKKFNLRIISIQSLIEYELKKTKFVKREAEAELHTKYGNFHIIVYSNDIDNKEHIALIKGDVNGKENVLVRVHSECLTGDVLGSMKCDCGDQLHTSMEMIEREGMGVLVYMRQEGRGIGLINKIRAYHLQDSGYDTVEANEQLGFPPDMRDYGIGAQILYDIGLSSIRLLTNNPKKIIGLGGYGLKITKRVPIEIYPNELNIKYLRTKKDKLGHFLKKV</sequence>
<feature type="binding site" evidence="19">
    <location>
        <position position="269"/>
    </location>
    <ligand>
        <name>Zn(2+)</name>
        <dbReference type="ChEBI" id="CHEBI:29105"/>
        <note>catalytic</note>
    </ligand>
</feature>
<gene>
    <name evidence="19" type="primary">ribBA</name>
    <name evidence="21" type="ORF">DRP43_01630</name>
</gene>
<feature type="binding site" evidence="19">
    <location>
        <position position="353"/>
    </location>
    <ligand>
        <name>GTP</name>
        <dbReference type="ChEBI" id="CHEBI:37565"/>
    </ligand>
</feature>
<keyword evidence="16 19" id="KW-0511">Multifunctional enzyme</keyword>
<keyword evidence="7 19" id="KW-0686">Riboflavin biosynthesis</keyword>
<dbReference type="GO" id="GO:0000287">
    <property type="term" value="F:magnesium ion binding"/>
    <property type="evidence" value="ECO:0007669"/>
    <property type="project" value="UniProtKB-UniRule"/>
</dbReference>
<comment type="function">
    <text evidence="17 19">Catalyzes the conversion of GTP to 2,5-diamino-6-ribosylamino-4(3H)-pyrimidinone 5'-phosphate (DARP), formate and pyrophosphate.</text>
</comment>
<feature type="binding site" evidence="19">
    <location>
        <position position="271"/>
    </location>
    <ligand>
        <name>Zn(2+)</name>
        <dbReference type="ChEBI" id="CHEBI:29105"/>
        <note>catalytic</note>
    </ligand>
</feature>
<evidence type="ECO:0000256" key="6">
    <source>
        <dbReference type="ARBA" id="ARBA00005520"/>
    </source>
</evidence>
<dbReference type="GO" id="GO:0005829">
    <property type="term" value="C:cytosol"/>
    <property type="evidence" value="ECO:0007669"/>
    <property type="project" value="TreeGrafter"/>
</dbReference>
<feature type="site" description="Essential for DHBP synthase activity" evidence="19">
    <location>
        <position position="165"/>
    </location>
</feature>
<dbReference type="HAMAP" id="MF_00180">
    <property type="entry name" value="RibB"/>
    <property type="match status" value="1"/>
</dbReference>
<dbReference type="InterPro" id="IPR016299">
    <property type="entry name" value="Riboflavin_synth_RibBA"/>
</dbReference>
<evidence type="ECO:0000256" key="10">
    <source>
        <dbReference type="ARBA" id="ARBA00022801"/>
    </source>
</evidence>
<proteinExistence type="inferred from homology"/>
<evidence type="ECO:0000256" key="11">
    <source>
        <dbReference type="ARBA" id="ARBA00022833"/>
    </source>
</evidence>
<dbReference type="UniPathway" id="UPA00275">
    <property type="reaction ID" value="UER00399"/>
</dbReference>
<name>A0A660SMM4_UNCT6</name>
<comment type="caution">
    <text evidence="21">The sequence shown here is derived from an EMBL/GenBank/DDBJ whole genome shotgun (WGS) entry which is preliminary data.</text>
</comment>
<comment type="cofactor">
    <cofactor evidence="19">
        <name>Mg(2+)</name>
        <dbReference type="ChEBI" id="CHEBI:18420"/>
    </cofactor>
    <cofactor evidence="19">
        <name>Mn(2+)</name>
        <dbReference type="ChEBI" id="CHEBI:29035"/>
    </cofactor>
    <text evidence="19">Binds 2 divalent metal cations per subunit. Magnesium or manganese.</text>
</comment>
<feature type="binding site" evidence="19">
    <location>
        <position position="29"/>
    </location>
    <ligand>
        <name>Mg(2+)</name>
        <dbReference type="ChEBI" id="CHEBI:18420"/>
        <label>2</label>
    </ligand>
</feature>
<comment type="similarity">
    <text evidence="6 19">In the N-terminal section; belongs to the DHBP synthase family.</text>
</comment>
<dbReference type="Gene3D" id="3.90.870.10">
    <property type="entry name" value="DHBP synthase"/>
    <property type="match status" value="1"/>
</dbReference>
<keyword evidence="14 19" id="KW-0464">Manganese</keyword>
<evidence type="ECO:0000256" key="8">
    <source>
        <dbReference type="ARBA" id="ARBA00022723"/>
    </source>
</evidence>
<comment type="catalytic activity">
    <reaction evidence="18 19">
        <text>GTP + 4 H2O = 2,5-diamino-6-hydroxy-4-(5-phosphoribosylamino)-pyrimidine + formate + 2 phosphate + 3 H(+)</text>
        <dbReference type="Rhea" id="RHEA:23704"/>
        <dbReference type="ChEBI" id="CHEBI:15377"/>
        <dbReference type="ChEBI" id="CHEBI:15378"/>
        <dbReference type="ChEBI" id="CHEBI:15740"/>
        <dbReference type="ChEBI" id="CHEBI:37565"/>
        <dbReference type="ChEBI" id="CHEBI:43474"/>
        <dbReference type="ChEBI" id="CHEBI:58614"/>
        <dbReference type="EC" id="3.5.4.25"/>
    </reaction>
</comment>
<evidence type="ECO:0000256" key="4">
    <source>
        <dbReference type="ARBA" id="ARBA00004853"/>
    </source>
</evidence>
<dbReference type="GO" id="GO:0008686">
    <property type="term" value="F:3,4-dihydroxy-2-butanone-4-phosphate synthase activity"/>
    <property type="evidence" value="ECO:0007669"/>
    <property type="project" value="UniProtKB-UniRule"/>
</dbReference>
<evidence type="ECO:0000256" key="13">
    <source>
        <dbReference type="ARBA" id="ARBA00023134"/>
    </source>
</evidence>
<evidence type="ECO:0000256" key="14">
    <source>
        <dbReference type="ARBA" id="ARBA00023211"/>
    </source>
</evidence>
<reference evidence="21 22" key="1">
    <citation type="submission" date="2018-06" db="EMBL/GenBank/DDBJ databases">
        <title>Extensive metabolic versatility and redundancy in microbially diverse, dynamic hydrothermal sediments.</title>
        <authorList>
            <person name="Dombrowski N."/>
            <person name="Teske A."/>
            <person name="Baker B.J."/>
        </authorList>
    </citation>
    <scope>NUCLEOTIDE SEQUENCE [LARGE SCALE GENOMIC DNA]</scope>
    <source>
        <strain evidence="21">B10_G13</strain>
    </source>
</reference>
<feature type="binding site" evidence="19">
    <location>
        <begin position="253"/>
        <end position="257"/>
    </location>
    <ligand>
        <name>GTP</name>
        <dbReference type="ChEBI" id="CHEBI:37565"/>
    </ligand>
</feature>
<dbReference type="SUPFAM" id="SSF142695">
    <property type="entry name" value="RibA-like"/>
    <property type="match status" value="1"/>
</dbReference>
<dbReference type="Pfam" id="PF00926">
    <property type="entry name" value="DHBP_synthase"/>
    <property type="match status" value="1"/>
</dbReference>
<comment type="cofactor">
    <cofactor evidence="19">
        <name>Zn(2+)</name>
        <dbReference type="ChEBI" id="CHEBI:29105"/>
    </cofactor>
    <text evidence="19">Binds 1 zinc ion per subunit.</text>
</comment>
<dbReference type="GO" id="GO:0003935">
    <property type="term" value="F:GTP cyclohydrolase II activity"/>
    <property type="evidence" value="ECO:0007669"/>
    <property type="project" value="UniProtKB-UniRule"/>
</dbReference>
<feature type="binding site" evidence="19">
    <location>
        <begin position="296"/>
        <end position="298"/>
    </location>
    <ligand>
        <name>GTP</name>
        <dbReference type="ChEBI" id="CHEBI:37565"/>
    </ligand>
</feature>
<feature type="binding site" evidence="19">
    <location>
        <position position="274"/>
    </location>
    <ligand>
        <name>GTP</name>
        <dbReference type="ChEBI" id="CHEBI:37565"/>
    </ligand>
</feature>
<keyword evidence="8 19" id="KW-0479">Metal-binding</keyword>
<dbReference type="GO" id="GO:0005525">
    <property type="term" value="F:GTP binding"/>
    <property type="evidence" value="ECO:0007669"/>
    <property type="project" value="UniProtKB-KW"/>
</dbReference>
<dbReference type="NCBIfam" id="TIGR00505">
    <property type="entry name" value="ribA"/>
    <property type="match status" value="1"/>
</dbReference>
<accession>A0A660SMM4</accession>
<comment type="catalytic activity">
    <reaction evidence="1 19">
        <text>D-ribulose 5-phosphate = (2S)-2-hydroxy-3-oxobutyl phosphate + formate + H(+)</text>
        <dbReference type="Rhea" id="RHEA:18457"/>
        <dbReference type="ChEBI" id="CHEBI:15378"/>
        <dbReference type="ChEBI" id="CHEBI:15740"/>
        <dbReference type="ChEBI" id="CHEBI:58121"/>
        <dbReference type="ChEBI" id="CHEBI:58830"/>
        <dbReference type="EC" id="4.1.99.12"/>
    </reaction>
</comment>
<dbReference type="Proteomes" id="UP000271125">
    <property type="component" value="Unassembled WGS sequence"/>
</dbReference>
<keyword evidence="10 19" id="KW-0378">Hydrolase</keyword>
<dbReference type="InterPro" id="IPR000926">
    <property type="entry name" value="RibA"/>
</dbReference>
<dbReference type="PIRSF" id="PIRSF001259">
    <property type="entry name" value="RibA"/>
    <property type="match status" value="1"/>
</dbReference>
<dbReference type="InterPro" id="IPR017945">
    <property type="entry name" value="DHBP_synth_RibB-like_a/b_dom"/>
</dbReference>
<dbReference type="EC" id="4.1.99.12" evidence="19"/>
<feature type="binding site" evidence="19">
    <location>
        <position position="358"/>
    </location>
    <ligand>
        <name>GTP</name>
        <dbReference type="ChEBI" id="CHEBI:37565"/>
    </ligand>
</feature>
<comment type="pathway">
    <text evidence="5 19">Cofactor biosynthesis; riboflavin biosynthesis; 2-hydroxy-3-oxobutyl phosphate from D-ribulose 5-phosphate: step 1/1.</text>
</comment>
<evidence type="ECO:0000256" key="3">
    <source>
        <dbReference type="ARBA" id="ARBA00002284"/>
    </source>
</evidence>
<dbReference type="Pfam" id="PF00925">
    <property type="entry name" value="GTP_cyclohydro2"/>
    <property type="match status" value="1"/>
</dbReference>
<dbReference type="EC" id="3.5.4.25" evidence="19"/>
<evidence type="ECO:0000313" key="22">
    <source>
        <dbReference type="Proteomes" id="UP000271125"/>
    </source>
</evidence>
<feature type="binding site" evidence="19">
    <location>
        <position position="258"/>
    </location>
    <ligand>
        <name>Zn(2+)</name>
        <dbReference type="ChEBI" id="CHEBI:29105"/>
        <note>catalytic</note>
    </ligand>
</feature>
<dbReference type="Gene3D" id="3.40.50.10990">
    <property type="entry name" value="GTP cyclohydrolase II"/>
    <property type="match status" value="1"/>
</dbReference>
<feature type="binding site" evidence="19">
    <location>
        <position position="318"/>
    </location>
    <ligand>
        <name>GTP</name>
        <dbReference type="ChEBI" id="CHEBI:37565"/>
    </ligand>
</feature>
<evidence type="ECO:0000259" key="20">
    <source>
        <dbReference type="Pfam" id="PF00925"/>
    </source>
</evidence>
<feature type="region of interest" description="DHBP synthase" evidence="19">
    <location>
        <begin position="1"/>
        <end position="202"/>
    </location>
</feature>
<protein>
    <recommendedName>
        <fullName evidence="19">Riboflavin biosynthesis protein RibBA</fullName>
    </recommendedName>
    <domain>
        <recommendedName>
            <fullName evidence="19">3,4-dihydroxy-2-butanone 4-phosphate synthase</fullName>
            <shortName evidence="19">DHBP synthase</shortName>
            <ecNumber evidence="19">4.1.99.12</ecNumber>
        </recommendedName>
    </domain>
    <domain>
        <recommendedName>
            <fullName evidence="19">GTP cyclohydrolase-2</fullName>
            <ecNumber evidence="19">3.5.4.25</ecNumber>
        </recommendedName>
        <alternativeName>
            <fullName evidence="19">GTP cyclohydrolase II</fullName>
        </alternativeName>
    </domain>
</protein>
<feature type="binding site" evidence="19">
    <location>
        <position position="144"/>
    </location>
    <ligand>
        <name>Mg(2+)</name>
        <dbReference type="ChEBI" id="CHEBI:18420"/>
        <label>2</label>
    </ligand>
</feature>
<feature type="binding site" evidence="19">
    <location>
        <begin position="141"/>
        <end position="145"/>
    </location>
    <ligand>
        <name>D-ribulose 5-phosphate</name>
        <dbReference type="ChEBI" id="CHEBI:58121"/>
    </ligand>
</feature>
<dbReference type="HAMAP" id="MF_00179">
    <property type="entry name" value="RibA"/>
    <property type="match status" value="1"/>
</dbReference>
<dbReference type="FunFam" id="3.40.50.10990:FF:000001">
    <property type="entry name" value="Riboflavin biosynthesis protein RibBA"/>
    <property type="match status" value="1"/>
</dbReference>
<evidence type="ECO:0000313" key="21">
    <source>
        <dbReference type="EMBL" id="RKX72075.1"/>
    </source>
</evidence>
<feature type="region of interest" description="GTP cyclohydrolase II" evidence="19">
    <location>
        <begin position="203"/>
        <end position="401"/>
    </location>
</feature>
<comment type="function">
    <text evidence="3 19">Catalyzes the conversion of D-ribulose 5-phosphate to formate and 3,4-dihydroxy-2-butanone 4-phosphate.</text>
</comment>
<dbReference type="CDD" id="cd00641">
    <property type="entry name" value="GTP_cyclohydro2"/>
    <property type="match status" value="1"/>
</dbReference>
<dbReference type="GO" id="GO:0008270">
    <property type="term" value="F:zinc ion binding"/>
    <property type="evidence" value="ECO:0007669"/>
    <property type="project" value="UniProtKB-UniRule"/>
</dbReference>
<dbReference type="InterPro" id="IPR000422">
    <property type="entry name" value="DHBP_synthase_RibB"/>
</dbReference>
<dbReference type="FunFam" id="3.90.870.10:FF:000001">
    <property type="entry name" value="Riboflavin biosynthesis protein RibBA"/>
    <property type="match status" value="1"/>
</dbReference>
<comment type="pathway">
    <text evidence="4 19">Cofactor biosynthesis; riboflavin biosynthesis; 5-amino-6-(D-ribitylamino)uracil from GTP: step 1/4.</text>
</comment>
<dbReference type="PANTHER" id="PTHR21327:SF18">
    <property type="entry name" value="3,4-DIHYDROXY-2-BUTANONE 4-PHOSPHATE SYNTHASE"/>
    <property type="match status" value="1"/>
</dbReference>
<dbReference type="NCBIfam" id="TIGR00506">
    <property type="entry name" value="ribB"/>
    <property type="match status" value="1"/>
</dbReference>
<feature type="binding site" evidence="19">
    <location>
        <position position="29"/>
    </location>
    <ligand>
        <name>Mg(2+)</name>
        <dbReference type="ChEBI" id="CHEBI:18420"/>
        <label>1</label>
    </ligand>
</feature>
<dbReference type="SUPFAM" id="SSF55821">
    <property type="entry name" value="YrdC/RibB"/>
    <property type="match status" value="1"/>
</dbReference>
<feature type="domain" description="GTP cyclohydrolase II" evidence="20">
    <location>
        <begin position="209"/>
        <end position="374"/>
    </location>
</feature>
<evidence type="ECO:0000256" key="9">
    <source>
        <dbReference type="ARBA" id="ARBA00022741"/>
    </source>
</evidence>
<evidence type="ECO:0000256" key="18">
    <source>
        <dbReference type="ARBA" id="ARBA00049295"/>
    </source>
</evidence>
<organism evidence="21 22">
    <name type="scientific">candidate division TA06 bacterium</name>
    <dbReference type="NCBI Taxonomy" id="2250710"/>
    <lineage>
        <taxon>Bacteria</taxon>
        <taxon>Bacteria division TA06</taxon>
    </lineage>
</organism>
<dbReference type="EMBL" id="QNBD01000052">
    <property type="protein sequence ID" value="RKX72075.1"/>
    <property type="molecule type" value="Genomic_DNA"/>
</dbReference>
<comment type="cofactor">
    <cofactor evidence="2">
        <name>Mn(2+)</name>
        <dbReference type="ChEBI" id="CHEBI:29035"/>
    </cofactor>
</comment>
<keyword evidence="9 19" id="KW-0547">Nucleotide-binding</keyword>
<dbReference type="InterPro" id="IPR036144">
    <property type="entry name" value="RibA-like_sf"/>
</dbReference>
<dbReference type="PANTHER" id="PTHR21327">
    <property type="entry name" value="GTP CYCLOHYDROLASE II-RELATED"/>
    <property type="match status" value="1"/>
</dbReference>
<evidence type="ECO:0000256" key="19">
    <source>
        <dbReference type="HAMAP-Rule" id="MF_01283"/>
    </source>
</evidence>
<evidence type="ECO:0000256" key="15">
    <source>
        <dbReference type="ARBA" id="ARBA00023239"/>
    </source>
</evidence>
<evidence type="ECO:0000256" key="5">
    <source>
        <dbReference type="ARBA" id="ARBA00004904"/>
    </source>
</evidence>
<feature type="site" description="Essential for DHBP synthase activity" evidence="19">
    <location>
        <position position="127"/>
    </location>
</feature>
<feature type="active site" description="Nucleophile; for GTP cyclohydrolase activity" evidence="19">
    <location>
        <position position="332"/>
    </location>
</feature>
<keyword evidence="13 19" id="KW-0342">GTP-binding</keyword>
<evidence type="ECO:0000256" key="1">
    <source>
        <dbReference type="ARBA" id="ARBA00000141"/>
    </source>
</evidence>
<dbReference type="HAMAP" id="MF_01283">
    <property type="entry name" value="RibBA"/>
    <property type="match status" value="1"/>
</dbReference>
<evidence type="ECO:0000256" key="16">
    <source>
        <dbReference type="ARBA" id="ARBA00023268"/>
    </source>
</evidence>